<evidence type="ECO:0000256" key="4">
    <source>
        <dbReference type="ARBA" id="ARBA00022840"/>
    </source>
</evidence>
<feature type="chain" id="PRO_5043372813" evidence="7">
    <location>
        <begin position="18"/>
        <end position="700"/>
    </location>
</feature>
<keyword evidence="9" id="KW-0808">Transferase</keyword>
<dbReference type="GO" id="GO:0030247">
    <property type="term" value="F:polysaccharide binding"/>
    <property type="evidence" value="ECO:0007669"/>
    <property type="project" value="InterPro"/>
</dbReference>
<proteinExistence type="predicted"/>
<keyword evidence="9" id="KW-0418">Kinase</keyword>
<dbReference type="Pfam" id="PF00069">
    <property type="entry name" value="Pkinase"/>
    <property type="match status" value="1"/>
</dbReference>
<reference evidence="9" key="1">
    <citation type="submission" date="2022-08" db="EMBL/GenBank/DDBJ databases">
        <authorList>
            <person name="Marques A."/>
        </authorList>
    </citation>
    <scope>NUCLEOTIDE SEQUENCE</scope>
    <source>
        <strain evidence="9">RhyPub2mFocal</strain>
        <tissue evidence="9">Leaves</tissue>
    </source>
</reference>
<dbReference type="PROSITE" id="PS50011">
    <property type="entry name" value="PROTEIN_KINASE_DOM"/>
    <property type="match status" value="1"/>
</dbReference>
<keyword evidence="4" id="KW-0067">ATP-binding</keyword>
<evidence type="ECO:0000256" key="6">
    <source>
        <dbReference type="ARBA" id="ARBA00023180"/>
    </source>
</evidence>
<dbReference type="PANTHER" id="PTHR27005">
    <property type="entry name" value="WALL-ASSOCIATED RECEPTOR KINASE-LIKE 21"/>
    <property type="match status" value="1"/>
</dbReference>
<sequence length="700" mass="78399">MILLILRFLLLIWPARTEIAESANTALPGCSDSCSGVAIPYPFGIGPKCSMSEDFELSCVTINRSSTPYWGDLAVLDINLSLGQARTSTPISYQCYNSKTKEIKYSDWSVWVPPFWYNHEKNKFVVIGCDTLAFVNFTNDQNSYLCGCVLGCGSLENMTNGSCSGIGCCENSIPSGTNNITLWFDDKYNNSEVCSFSPCSYAMLVEEDGFHFNTSYITTSQLQYQNTSVVIDWAVGNTTCNAARTSKSFACKSKYSNCSDSNSGPGYICNCSDGYQGNPYLQGGCIDIDECWRNNNNNLQECELNWVPLVGICAGIVALCFLGLGTYMILERRDLSKIKEKYIQQHGGWILLEEIKSKQGFGFTIFTRQQIEQATNNFDRANIIGYGGQGTVYKGTLRDQIFAIKKCKIIDESRKGEFGKEMLILSQINHKNIVKLVGCCLEVEVPMLVYEFISNGTLFQYIHSKKQGSCISLATRLRIAQESAEALAYLHFSASPPIFHGDVKSANILLDQNYTAKVSDFGASILALTDEAQFVSLVQGTRGYLDPEYMQSCQLTEKSDVYSFGVVLLELLTRKPVIDFDAPEKEMSLCTRFLSAMKEKNMQNLLDDEISNEDGMQMIMEVAELAKQCLNIKGDERPTIKEVAEELDRIRKLKLHPWDQVYTAEELETLHSQESHNIVIDHSEYFSMDKEAEEIIDVGR</sequence>
<dbReference type="FunFam" id="1.10.510.10:FF:000084">
    <property type="entry name" value="Wall-associated receptor kinase 2"/>
    <property type="match status" value="1"/>
</dbReference>
<organism evidence="9 10">
    <name type="scientific">Rhynchospora pubera</name>
    <dbReference type="NCBI Taxonomy" id="906938"/>
    <lineage>
        <taxon>Eukaryota</taxon>
        <taxon>Viridiplantae</taxon>
        <taxon>Streptophyta</taxon>
        <taxon>Embryophyta</taxon>
        <taxon>Tracheophyta</taxon>
        <taxon>Spermatophyta</taxon>
        <taxon>Magnoliopsida</taxon>
        <taxon>Liliopsida</taxon>
        <taxon>Poales</taxon>
        <taxon>Cyperaceae</taxon>
        <taxon>Cyperoideae</taxon>
        <taxon>Rhynchosporeae</taxon>
        <taxon>Rhynchospora</taxon>
    </lineage>
</organism>
<dbReference type="GO" id="GO:0004674">
    <property type="term" value="F:protein serine/threonine kinase activity"/>
    <property type="evidence" value="ECO:0007669"/>
    <property type="project" value="TreeGrafter"/>
</dbReference>
<dbReference type="InterPro" id="IPR045274">
    <property type="entry name" value="WAK-like"/>
</dbReference>
<dbReference type="Gene3D" id="2.10.25.10">
    <property type="entry name" value="Laminin"/>
    <property type="match status" value="1"/>
</dbReference>
<keyword evidence="5" id="KW-1015">Disulfide bond</keyword>
<feature type="signal peptide" evidence="7">
    <location>
        <begin position="1"/>
        <end position="17"/>
    </location>
</feature>
<evidence type="ECO:0000256" key="1">
    <source>
        <dbReference type="ARBA" id="ARBA00004479"/>
    </source>
</evidence>
<evidence type="ECO:0000259" key="8">
    <source>
        <dbReference type="PROSITE" id="PS50011"/>
    </source>
</evidence>
<evidence type="ECO:0000256" key="2">
    <source>
        <dbReference type="ARBA" id="ARBA00022729"/>
    </source>
</evidence>
<dbReference type="Pfam" id="PF13947">
    <property type="entry name" value="GUB_WAK_bind"/>
    <property type="match status" value="1"/>
</dbReference>
<evidence type="ECO:0000313" key="9">
    <source>
        <dbReference type="EMBL" id="KAJ4760528.1"/>
    </source>
</evidence>
<keyword evidence="6" id="KW-0325">Glycoprotein</keyword>
<dbReference type="InterPro" id="IPR011009">
    <property type="entry name" value="Kinase-like_dom_sf"/>
</dbReference>
<dbReference type="SMART" id="SM00220">
    <property type="entry name" value="S_TKc"/>
    <property type="match status" value="1"/>
</dbReference>
<keyword evidence="10" id="KW-1185">Reference proteome</keyword>
<evidence type="ECO:0000256" key="3">
    <source>
        <dbReference type="ARBA" id="ARBA00022741"/>
    </source>
</evidence>
<evidence type="ECO:0000256" key="5">
    <source>
        <dbReference type="ARBA" id="ARBA00023157"/>
    </source>
</evidence>
<feature type="domain" description="Protein kinase" evidence="8">
    <location>
        <begin position="378"/>
        <end position="659"/>
    </location>
</feature>
<dbReference type="PROSITE" id="PS00108">
    <property type="entry name" value="PROTEIN_KINASE_ST"/>
    <property type="match status" value="1"/>
</dbReference>
<dbReference type="InterPro" id="IPR000719">
    <property type="entry name" value="Prot_kinase_dom"/>
</dbReference>
<dbReference type="Proteomes" id="UP001140206">
    <property type="component" value="Chromosome 4"/>
</dbReference>
<dbReference type="EMBL" id="JAMFTS010000004">
    <property type="protein sequence ID" value="KAJ4760528.1"/>
    <property type="molecule type" value="Genomic_DNA"/>
</dbReference>
<evidence type="ECO:0000256" key="7">
    <source>
        <dbReference type="SAM" id="SignalP"/>
    </source>
</evidence>
<dbReference type="CDD" id="cd14066">
    <property type="entry name" value="STKc_IRAK"/>
    <property type="match status" value="1"/>
</dbReference>
<dbReference type="InterPro" id="IPR025287">
    <property type="entry name" value="WAK_GUB"/>
</dbReference>
<name>A0AAV8CWV8_9POAL</name>
<gene>
    <name evidence="9" type="ORF">LUZ62_070903</name>
</gene>
<accession>A0AAV8CWV8</accession>
<dbReference type="AlphaFoldDB" id="A0AAV8CWV8"/>
<keyword evidence="3" id="KW-0547">Nucleotide-binding</keyword>
<dbReference type="Gene3D" id="3.30.200.20">
    <property type="entry name" value="Phosphorylase Kinase, domain 1"/>
    <property type="match status" value="1"/>
</dbReference>
<dbReference type="InterPro" id="IPR008271">
    <property type="entry name" value="Ser/Thr_kinase_AS"/>
</dbReference>
<dbReference type="GO" id="GO:0005886">
    <property type="term" value="C:plasma membrane"/>
    <property type="evidence" value="ECO:0007669"/>
    <property type="project" value="TreeGrafter"/>
</dbReference>
<keyword evidence="2 7" id="KW-0732">Signal</keyword>
<protein>
    <submittedName>
        <fullName evidence="9">Wall-associated kinase family protein</fullName>
    </submittedName>
</protein>
<dbReference type="FunFam" id="3.30.200.20:FF:000337">
    <property type="entry name" value="Wall-associated receptor kinase 3"/>
    <property type="match status" value="1"/>
</dbReference>
<dbReference type="GO" id="GO:0007166">
    <property type="term" value="P:cell surface receptor signaling pathway"/>
    <property type="evidence" value="ECO:0007669"/>
    <property type="project" value="InterPro"/>
</dbReference>
<dbReference type="SUPFAM" id="SSF56112">
    <property type="entry name" value="Protein kinase-like (PK-like)"/>
    <property type="match status" value="1"/>
</dbReference>
<comment type="caution">
    <text evidence="9">The sequence shown here is derived from an EMBL/GenBank/DDBJ whole genome shotgun (WGS) entry which is preliminary data.</text>
</comment>
<comment type="subcellular location">
    <subcellularLocation>
        <location evidence="1">Membrane</location>
        <topology evidence="1">Single-pass type I membrane protein</topology>
    </subcellularLocation>
</comment>
<dbReference type="GO" id="GO:0005524">
    <property type="term" value="F:ATP binding"/>
    <property type="evidence" value="ECO:0007669"/>
    <property type="project" value="UniProtKB-KW"/>
</dbReference>
<evidence type="ECO:0000313" key="10">
    <source>
        <dbReference type="Proteomes" id="UP001140206"/>
    </source>
</evidence>
<dbReference type="PANTHER" id="PTHR27005:SF479">
    <property type="entry name" value="OS06G0706600 PROTEIN"/>
    <property type="match status" value="1"/>
</dbReference>
<dbReference type="Gene3D" id="1.10.510.10">
    <property type="entry name" value="Transferase(Phosphotransferase) domain 1"/>
    <property type="match status" value="1"/>
</dbReference>